<dbReference type="Proteomes" id="UP000529946">
    <property type="component" value="Unassembled WGS sequence"/>
</dbReference>
<organism evidence="1 2">
    <name type="scientific">Brevundimonas lenta</name>
    <dbReference type="NCBI Taxonomy" id="424796"/>
    <lineage>
        <taxon>Bacteria</taxon>
        <taxon>Pseudomonadati</taxon>
        <taxon>Pseudomonadota</taxon>
        <taxon>Alphaproteobacteria</taxon>
        <taxon>Caulobacterales</taxon>
        <taxon>Caulobacteraceae</taxon>
        <taxon>Brevundimonas</taxon>
    </lineage>
</organism>
<gene>
    <name evidence="1" type="ORF">GGR12_001927</name>
</gene>
<accession>A0A7W6JDE3</accession>
<reference evidence="1 2" key="1">
    <citation type="submission" date="2020-08" db="EMBL/GenBank/DDBJ databases">
        <title>Genomic Encyclopedia of Type Strains, Phase IV (KMG-IV): sequencing the most valuable type-strain genomes for metagenomic binning, comparative biology and taxonomic classification.</title>
        <authorList>
            <person name="Goeker M."/>
        </authorList>
    </citation>
    <scope>NUCLEOTIDE SEQUENCE [LARGE SCALE GENOMIC DNA]</scope>
    <source>
        <strain evidence="1 2">DSM 23960</strain>
    </source>
</reference>
<sequence length="147" mass="15627">MTDAAVLNATARVRQLIDLTDRLTARLVEEAAAFESHRPQDVAATLAATQDLANAYRRESARVKADPASIAPAPLAERNALIKATETFEGILTRHSRAIEAARVVSEGLVRTIAEEVAGQRVSPSAYGASGRANAGDSRAVTFNRMA</sequence>
<keyword evidence="2" id="KW-1185">Reference proteome</keyword>
<dbReference type="RefSeq" id="WP_183204189.1">
    <property type="nucleotide sequence ID" value="NZ_BAAAER010000001.1"/>
</dbReference>
<evidence type="ECO:0000313" key="1">
    <source>
        <dbReference type="EMBL" id="MBB4083061.1"/>
    </source>
</evidence>
<evidence type="ECO:0008006" key="3">
    <source>
        <dbReference type="Google" id="ProtNLM"/>
    </source>
</evidence>
<proteinExistence type="predicted"/>
<evidence type="ECO:0000313" key="2">
    <source>
        <dbReference type="Proteomes" id="UP000529946"/>
    </source>
</evidence>
<dbReference type="EMBL" id="JACIDM010000002">
    <property type="protein sequence ID" value="MBB4083061.1"/>
    <property type="molecule type" value="Genomic_DNA"/>
</dbReference>
<protein>
    <recommendedName>
        <fullName evidence="3">Flagellar basal-body protein FlbY</fullName>
    </recommendedName>
</protein>
<name>A0A7W6JDE3_9CAUL</name>
<comment type="caution">
    <text evidence="1">The sequence shown here is derived from an EMBL/GenBank/DDBJ whole genome shotgun (WGS) entry which is preliminary data.</text>
</comment>
<dbReference type="AlphaFoldDB" id="A0A7W6JDE3"/>